<dbReference type="OrthoDB" id="9781481at2"/>
<feature type="domain" description="ATPase dynein-related AAA" evidence="1">
    <location>
        <begin position="255"/>
        <end position="446"/>
    </location>
</feature>
<dbReference type="eggNOG" id="COG1401">
    <property type="taxonomic scope" value="Bacteria"/>
</dbReference>
<dbReference type="InterPro" id="IPR052934">
    <property type="entry name" value="Methyl-DNA_Rec/Restrict_Enz"/>
</dbReference>
<dbReference type="AlphaFoldDB" id="F6DBU3"/>
<dbReference type="InterPro" id="IPR027417">
    <property type="entry name" value="P-loop_NTPase"/>
</dbReference>
<dbReference type="STRING" id="717773.Thicy_0557"/>
<dbReference type="RefSeq" id="WP_013835110.1">
    <property type="nucleotide sequence ID" value="NC_015581.1"/>
</dbReference>
<dbReference type="GO" id="GO:0005524">
    <property type="term" value="F:ATP binding"/>
    <property type="evidence" value="ECO:0007669"/>
    <property type="project" value="InterPro"/>
</dbReference>
<dbReference type="PANTHER" id="PTHR37291">
    <property type="entry name" value="5-METHYLCYTOSINE-SPECIFIC RESTRICTION ENZYME B"/>
    <property type="match status" value="1"/>
</dbReference>
<dbReference type="Gene3D" id="3.40.50.300">
    <property type="entry name" value="P-loop containing nucleotide triphosphate hydrolases"/>
    <property type="match status" value="1"/>
</dbReference>
<dbReference type="GO" id="GO:0016887">
    <property type="term" value="F:ATP hydrolysis activity"/>
    <property type="evidence" value="ECO:0007669"/>
    <property type="project" value="InterPro"/>
</dbReference>
<reference evidence="2 3" key="1">
    <citation type="submission" date="2011-05" db="EMBL/GenBank/DDBJ databases">
        <title>Complete sequence of Thioalkalimicrobium cyclicum ALM1.</title>
        <authorList>
            <consortium name="US DOE Joint Genome Institute"/>
            <person name="Lucas S."/>
            <person name="Han J."/>
            <person name="Lapidus A."/>
            <person name="Cheng J.-F."/>
            <person name="Goodwin L."/>
            <person name="Pitluck S."/>
            <person name="Peters L."/>
            <person name="Mikhailova N."/>
            <person name="Davenport K."/>
            <person name="Han C."/>
            <person name="Tapia R."/>
            <person name="Land M."/>
            <person name="Hauser L."/>
            <person name="Kyrpides N."/>
            <person name="Ivanova N."/>
            <person name="Pagani I."/>
            <person name="Kappler U."/>
            <person name="Woyke T."/>
        </authorList>
    </citation>
    <scope>NUCLEOTIDE SEQUENCE [LARGE SCALE GENOMIC DNA]</scope>
    <source>
        <strain evidence="3">DSM 14477 / JCM 11371 / ALM1</strain>
    </source>
</reference>
<organism evidence="2 3">
    <name type="scientific">Thiomicrospira cyclica (strain DSM 14477 / JCM 11371 / ALM1)</name>
    <name type="common">Thioalkalimicrobium cyclicum</name>
    <dbReference type="NCBI Taxonomy" id="717773"/>
    <lineage>
        <taxon>Bacteria</taxon>
        <taxon>Pseudomonadati</taxon>
        <taxon>Pseudomonadota</taxon>
        <taxon>Gammaproteobacteria</taxon>
        <taxon>Thiotrichales</taxon>
        <taxon>Piscirickettsiaceae</taxon>
        <taxon>Thiomicrospira</taxon>
    </lineage>
</organism>
<accession>F6DBU3</accession>
<dbReference type="KEGG" id="tcy:Thicy_0557"/>
<dbReference type="InterPro" id="IPR011704">
    <property type="entry name" value="ATPase_dyneun-rel_AAA"/>
</dbReference>
<gene>
    <name evidence="2" type="ordered locus">Thicy_0557</name>
</gene>
<dbReference type="REBASE" id="36367">
    <property type="entry name" value="TcyALM1McrBCP"/>
</dbReference>
<evidence type="ECO:0000313" key="2">
    <source>
        <dbReference type="EMBL" id="AEG31329.1"/>
    </source>
</evidence>
<dbReference type="PANTHER" id="PTHR37291:SF1">
    <property type="entry name" value="TYPE IV METHYL-DIRECTED RESTRICTION ENZYME ECOKMCRB SUBUNIT"/>
    <property type="match status" value="1"/>
</dbReference>
<keyword evidence="3" id="KW-1185">Reference proteome</keyword>
<sequence>MTNIKELYEQFKNIQDSCEQFNEFKAIAEFKKENLENLTLEKYTNILSESDDTKYLTWWIERGTDKCGKFRTASSYAYGVYKVNHENTPKVFKSNPKEWQNKAESGYRSVTIKNEPKDKFLKQKEAEEYFNDQIKPKLVSLSKSEDLESFDKGDLQISFCRKVAYLYNPDQLLPIYSKDVILSIAQFLDEQSSDSSTTLKQDVEERLDKIKITVPILNKLKEILEIEKLDFTHTQKLGAFLWHYFGNQVPFAKNTIFYGAPGTGKTFSVVESVKQKIAVEGGCYEMVQFHPSFSYEDFIDGLKPKLAGNNVELKLRNGVFKAFCIKATKALIEFRKASKNQKTEPPKYYFIVDEVNRADLSAVFGEVLSCLEDDKRIDFDEQGHLIKGLTLSTQNSYLIESPDDAVYTDKSGSHLFGIPSNIVFIGTMNDIDRSVDTFDFALRRRFTWIYKGFDEDVLAECEELKNIDTERYIDSCKKLNKFIADDLELGRSYEIGHAYFMKVEVKGKGEQVTKAAKEKLFDRHLSPLIEEYLRSEFSAKDIAQKLKEARSKFVGEG</sequence>
<evidence type="ECO:0000313" key="3">
    <source>
        <dbReference type="Proteomes" id="UP000009232"/>
    </source>
</evidence>
<dbReference type="EMBL" id="CP002776">
    <property type="protein sequence ID" value="AEG31329.1"/>
    <property type="molecule type" value="Genomic_DNA"/>
</dbReference>
<dbReference type="HOGENOM" id="CLU_489096_0_0_6"/>
<protein>
    <submittedName>
        <fullName evidence="2">ATPase associated with various cellular activities AAA_5</fullName>
    </submittedName>
</protein>
<proteinExistence type="predicted"/>
<dbReference type="SUPFAM" id="SSF52540">
    <property type="entry name" value="P-loop containing nucleoside triphosphate hydrolases"/>
    <property type="match status" value="1"/>
</dbReference>
<name>F6DBU3_THICA</name>
<dbReference type="Pfam" id="PF07728">
    <property type="entry name" value="AAA_5"/>
    <property type="match status" value="1"/>
</dbReference>
<dbReference type="Proteomes" id="UP000009232">
    <property type="component" value="Chromosome"/>
</dbReference>
<evidence type="ECO:0000259" key="1">
    <source>
        <dbReference type="Pfam" id="PF07728"/>
    </source>
</evidence>